<comment type="caution">
    <text evidence="2">The sequence shown here is derived from an EMBL/GenBank/DDBJ whole genome shotgun (WGS) entry which is preliminary data.</text>
</comment>
<name>A0ABR8MWF7_9BACL</name>
<organism evidence="2 3">
    <name type="scientific">Paenibacillus terricola</name>
    <dbReference type="NCBI Taxonomy" id="2763503"/>
    <lineage>
        <taxon>Bacteria</taxon>
        <taxon>Bacillati</taxon>
        <taxon>Bacillota</taxon>
        <taxon>Bacilli</taxon>
        <taxon>Bacillales</taxon>
        <taxon>Paenibacillaceae</taxon>
        <taxon>Paenibacillus</taxon>
    </lineage>
</organism>
<gene>
    <name evidence="2" type="ORF">H8B09_11150</name>
</gene>
<sequence length="58" mass="6644">MKYVFIIVRRSILVVLLVLLIPYYIQKFTNDMDRGIGGSIHALQEDGPVTKLPVHQSF</sequence>
<evidence type="ECO:0000313" key="3">
    <source>
        <dbReference type="Proteomes" id="UP000609346"/>
    </source>
</evidence>
<reference evidence="2 3" key="1">
    <citation type="submission" date="2020-09" db="EMBL/GenBank/DDBJ databases">
        <title>Paenibacillus sp. strain PR3 16S rRNA gene Genome sequencing and assembly.</title>
        <authorList>
            <person name="Kim J."/>
        </authorList>
    </citation>
    <scope>NUCLEOTIDE SEQUENCE [LARGE SCALE GENOMIC DNA]</scope>
    <source>
        <strain evidence="2 3">PR3</strain>
    </source>
</reference>
<dbReference type="Proteomes" id="UP000609346">
    <property type="component" value="Unassembled WGS sequence"/>
</dbReference>
<feature type="transmembrane region" description="Helical" evidence="1">
    <location>
        <begin position="6"/>
        <end position="25"/>
    </location>
</feature>
<keyword evidence="1" id="KW-0812">Transmembrane</keyword>
<accession>A0ABR8MWF7</accession>
<dbReference type="RefSeq" id="WP_191203568.1">
    <property type="nucleotide sequence ID" value="NZ_JACXZA010000002.1"/>
</dbReference>
<evidence type="ECO:0000256" key="1">
    <source>
        <dbReference type="SAM" id="Phobius"/>
    </source>
</evidence>
<evidence type="ECO:0000313" key="2">
    <source>
        <dbReference type="EMBL" id="MBD3919312.1"/>
    </source>
</evidence>
<protein>
    <submittedName>
        <fullName evidence="2">Uncharacterized protein</fullName>
    </submittedName>
</protein>
<keyword evidence="1" id="KW-1133">Transmembrane helix</keyword>
<proteinExistence type="predicted"/>
<keyword evidence="3" id="KW-1185">Reference proteome</keyword>
<dbReference type="EMBL" id="JACXZA010000002">
    <property type="protein sequence ID" value="MBD3919312.1"/>
    <property type="molecule type" value="Genomic_DNA"/>
</dbReference>
<keyword evidence="1" id="KW-0472">Membrane</keyword>